<dbReference type="AlphaFoldDB" id="M1WUH0"/>
<name>M1WUH0_PSEP2</name>
<dbReference type="KEGG" id="dpi:BN4_10083"/>
<evidence type="ECO:0000313" key="3">
    <source>
        <dbReference type="EMBL" id="CCH47323.1"/>
    </source>
</evidence>
<dbReference type="OrthoDB" id="9804196at2"/>
<dbReference type="Pfam" id="PF00534">
    <property type="entry name" value="Glycos_transf_1"/>
    <property type="match status" value="1"/>
</dbReference>
<keyword evidence="1" id="KW-1133">Transmembrane helix</keyword>
<reference evidence="4" key="2">
    <citation type="journal article" date="2013" name="Stand. Genomic Sci.">
        <title>Complete genome sequence of Desulfocapsa sulfexigens, a marine deltaproteobacterium specialized in disproportionating inorganic sulfur compounds.</title>
        <authorList>
            <person name="Finster K.W."/>
            <person name="Kjeldsen K.U."/>
            <person name="Kube M."/>
            <person name="Reinhardt R."/>
            <person name="Mussmann M."/>
            <person name="Amann R."/>
            <person name="Schreiber L."/>
        </authorList>
    </citation>
    <scope>NUCLEOTIDE SEQUENCE [LARGE SCALE GENOMIC DNA]</scope>
    <source>
        <strain evidence="4">DSM 10523 / SB164P1</strain>
    </source>
</reference>
<evidence type="ECO:0000256" key="1">
    <source>
        <dbReference type="SAM" id="Phobius"/>
    </source>
</evidence>
<keyword evidence="1" id="KW-0812">Transmembrane</keyword>
<dbReference type="eggNOG" id="COG0438">
    <property type="taxonomic scope" value="Bacteria"/>
</dbReference>
<keyword evidence="4" id="KW-1185">Reference proteome</keyword>
<dbReference type="BioCyc" id="DPIE1322246:BN4_RS00450-MONOMER"/>
<evidence type="ECO:0000313" key="4">
    <source>
        <dbReference type="Proteomes" id="UP000011724"/>
    </source>
</evidence>
<dbReference type="STRING" id="1322246.BN4_10083"/>
<dbReference type="Gene3D" id="3.40.50.2000">
    <property type="entry name" value="Glycogen Phosphorylase B"/>
    <property type="match status" value="2"/>
</dbReference>
<gene>
    <name evidence="3" type="ordered locus">BN4_10083</name>
</gene>
<dbReference type="PANTHER" id="PTHR46401:SF8">
    <property type="entry name" value="BLL6006 PROTEIN"/>
    <property type="match status" value="1"/>
</dbReference>
<sequence>MADKQKILIVGPRGIFGYEGGIEKFSDQFIYRAAHILEIDVLTLHPFKGKRLKGLKTISVMPTHALKTDKLNYIISSIKQHLKKKYDHIFILGTNFSILIPFFKVIFWKKVKIHLRSGSVDHTLKKWPPAIRLAMQLTERFCNYADTVISVSPSIQRHLASIGVHSHLIRNGLDKSHKMPLATRKKCKVVCVGRITAQKNYSVLINAARLIDDTNIKIDILGGADLSDEMHHLTQLMTSAIKPKIQFHGGVSRQMVYHHLSTASLYINCSVHEGMSNAILEAIQAGTPLLLSDIEANRDLQLPDFHYFDPHSPEDLILKIQDALSYMEKYIVPLDRFDDWDQTVDSIIHVTGMV</sequence>
<feature type="transmembrane region" description="Helical" evidence="1">
    <location>
        <begin position="89"/>
        <end position="108"/>
    </location>
</feature>
<dbReference type="GO" id="GO:0016757">
    <property type="term" value="F:glycosyltransferase activity"/>
    <property type="evidence" value="ECO:0007669"/>
    <property type="project" value="InterPro"/>
</dbReference>
<dbReference type="PATRIC" id="fig|879567.3.peg.89"/>
<organism evidence="3 4">
    <name type="scientific">Pseudodesulfovibrio piezophilus (strain DSM 21447 / JCM 15486 / C1TLV30)</name>
    <name type="common">Desulfovibrio piezophilus</name>
    <dbReference type="NCBI Taxonomy" id="1322246"/>
    <lineage>
        <taxon>Bacteria</taxon>
        <taxon>Pseudomonadati</taxon>
        <taxon>Thermodesulfobacteriota</taxon>
        <taxon>Desulfovibrionia</taxon>
        <taxon>Desulfovibrionales</taxon>
        <taxon>Desulfovibrionaceae</taxon>
    </lineage>
</organism>
<dbReference type="Proteomes" id="UP000011724">
    <property type="component" value="Chromosome"/>
</dbReference>
<protein>
    <submittedName>
        <fullName evidence="3">Putative glycosyltransferase protein</fullName>
    </submittedName>
</protein>
<dbReference type="HOGENOM" id="CLU_782403_0_0_7"/>
<dbReference type="InterPro" id="IPR001296">
    <property type="entry name" value="Glyco_trans_1"/>
</dbReference>
<dbReference type="CDD" id="cd03801">
    <property type="entry name" value="GT4_PimA-like"/>
    <property type="match status" value="1"/>
</dbReference>
<dbReference type="PANTHER" id="PTHR46401">
    <property type="entry name" value="GLYCOSYLTRANSFERASE WBBK-RELATED"/>
    <property type="match status" value="1"/>
</dbReference>
<keyword evidence="3" id="KW-0808">Transferase</keyword>
<evidence type="ECO:0000259" key="2">
    <source>
        <dbReference type="Pfam" id="PF00534"/>
    </source>
</evidence>
<feature type="domain" description="Glycosyl transferase family 1" evidence="2">
    <location>
        <begin position="183"/>
        <end position="325"/>
    </location>
</feature>
<dbReference type="RefSeq" id="WP_015413378.1">
    <property type="nucleotide sequence ID" value="NC_020409.1"/>
</dbReference>
<proteinExistence type="predicted"/>
<accession>M1WUH0</accession>
<keyword evidence="1" id="KW-0472">Membrane</keyword>
<dbReference type="EMBL" id="FO203427">
    <property type="protein sequence ID" value="CCH47323.1"/>
    <property type="molecule type" value="Genomic_DNA"/>
</dbReference>
<reference evidence="3 4" key="1">
    <citation type="journal article" date="2013" name="PLoS ONE">
        <title>The first genomic and proteomic characterization of a deep-sea sulfate reducer: insights into the piezophilic lifestyle of Desulfovibrio piezophilus.</title>
        <authorList>
            <person name="Pradel N."/>
            <person name="Ji B."/>
            <person name="Gimenez G."/>
            <person name="Talla E."/>
            <person name="Lenoble P."/>
            <person name="Garel M."/>
            <person name="Tamburini C."/>
            <person name="Fourquet P."/>
            <person name="Lebrun R."/>
            <person name="Bertin P."/>
            <person name="Denis Y."/>
            <person name="Pophillat M."/>
            <person name="Barbe V."/>
            <person name="Ollivier B."/>
            <person name="Dolla A."/>
        </authorList>
    </citation>
    <scope>NUCLEOTIDE SEQUENCE [LARGE SCALE GENOMIC DNA]</scope>
    <source>
        <strain evidence="4">DSM 10523 / SB164P1</strain>
    </source>
</reference>
<dbReference type="SUPFAM" id="SSF53756">
    <property type="entry name" value="UDP-Glycosyltransferase/glycogen phosphorylase"/>
    <property type="match status" value="1"/>
</dbReference>